<dbReference type="GO" id="GO:0070475">
    <property type="term" value="P:rRNA base methylation"/>
    <property type="evidence" value="ECO:0007669"/>
    <property type="project" value="UniProtKB-UniRule"/>
</dbReference>
<feature type="binding site" evidence="14">
    <location>
        <begin position="170"/>
        <end position="171"/>
    </location>
    <ligand>
        <name>S-adenosyl-L-methionine</name>
        <dbReference type="ChEBI" id="CHEBI:59789"/>
    </ligand>
</feature>
<dbReference type="Gene3D" id="1.10.150.530">
    <property type="match status" value="1"/>
</dbReference>
<dbReference type="InterPro" id="IPR013785">
    <property type="entry name" value="Aldolase_TIM"/>
</dbReference>
<keyword evidence="13 14" id="KW-1015">Disulfide bond</keyword>
<dbReference type="InterPro" id="IPR058240">
    <property type="entry name" value="rSAM_sf"/>
</dbReference>
<feature type="domain" description="Radical SAM core" evidence="15">
    <location>
        <begin position="107"/>
        <end position="339"/>
    </location>
</feature>
<dbReference type="GO" id="GO:0005737">
    <property type="term" value="C:cytoplasm"/>
    <property type="evidence" value="ECO:0007669"/>
    <property type="project" value="UniProtKB-SubCell"/>
</dbReference>
<keyword evidence="4 14" id="KW-0963">Cytoplasm</keyword>
<comment type="similarity">
    <text evidence="2 14">Belongs to the radical SAM superfamily. RlmN family.</text>
</comment>
<dbReference type="PIRSF" id="PIRSF006004">
    <property type="entry name" value="CHP00048"/>
    <property type="match status" value="1"/>
</dbReference>
<comment type="caution">
    <text evidence="14">Lacks conserved residue(s) required for the propagation of feature annotation.</text>
</comment>
<dbReference type="SUPFAM" id="SSF102114">
    <property type="entry name" value="Radical SAM enzymes"/>
    <property type="match status" value="1"/>
</dbReference>
<evidence type="ECO:0000313" key="17">
    <source>
        <dbReference type="Proteomes" id="UP001160519"/>
    </source>
</evidence>
<evidence type="ECO:0000256" key="10">
    <source>
        <dbReference type="ARBA" id="ARBA00022723"/>
    </source>
</evidence>
<evidence type="ECO:0000256" key="1">
    <source>
        <dbReference type="ARBA" id="ARBA00004496"/>
    </source>
</evidence>
<gene>
    <name evidence="14 16" type="primary">rlmN</name>
    <name evidence="16" type="ORF">PSU93_07715</name>
</gene>
<dbReference type="AlphaFoldDB" id="A0AA43Q3D7"/>
<evidence type="ECO:0000256" key="3">
    <source>
        <dbReference type="ARBA" id="ARBA00022485"/>
    </source>
</evidence>
<evidence type="ECO:0000256" key="13">
    <source>
        <dbReference type="ARBA" id="ARBA00023157"/>
    </source>
</evidence>
<dbReference type="InterPro" id="IPR027492">
    <property type="entry name" value="RNA_MTrfase_RlmN"/>
</dbReference>
<keyword evidence="7 14" id="KW-0808">Transferase</keyword>
<comment type="miscellaneous">
    <text evidence="14">Reaction proceeds by a ping-pong mechanism involving intermediate methylation of a conserved cysteine residue.</text>
</comment>
<evidence type="ECO:0000256" key="6">
    <source>
        <dbReference type="ARBA" id="ARBA00022603"/>
    </source>
</evidence>
<feature type="active site" description="Proton acceptor" evidence="14">
    <location>
        <position position="101"/>
    </location>
</feature>
<dbReference type="GO" id="GO:0019843">
    <property type="term" value="F:rRNA binding"/>
    <property type="evidence" value="ECO:0007669"/>
    <property type="project" value="UniProtKB-UniRule"/>
</dbReference>
<dbReference type="SFLD" id="SFLDS00029">
    <property type="entry name" value="Radical_SAM"/>
    <property type="match status" value="1"/>
</dbReference>
<dbReference type="Gene3D" id="3.20.20.70">
    <property type="entry name" value="Aldolase class I"/>
    <property type="match status" value="1"/>
</dbReference>
<evidence type="ECO:0000256" key="4">
    <source>
        <dbReference type="ARBA" id="ARBA00022490"/>
    </source>
</evidence>
<feature type="binding site" evidence="14">
    <location>
        <begin position="224"/>
        <end position="226"/>
    </location>
    <ligand>
        <name>S-adenosyl-L-methionine</name>
        <dbReference type="ChEBI" id="CHEBI:59789"/>
    </ligand>
</feature>
<dbReference type="GO" id="GO:0046872">
    <property type="term" value="F:metal ion binding"/>
    <property type="evidence" value="ECO:0007669"/>
    <property type="project" value="UniProtKB-KW"/>
</dbReference>
<evidence type="ECO:0000256" key="9">
    <source>
        <dbReference type="ARBA" id="ARBA00022694"/>
    </source>
</evidence>
<keyword evidence="11 14" id="KW-0408">Iron</keyword>
<evidence type="ECO:0000256" key="12">
    <source>
        <dbReference type="ARBA" id="ARBA00023014"/>
    </source>
</evidence>
<feature type="binding site" evidence="14">
    <location>
        <position position="301"/>
    </location>
    <ligand>
        <name>S-adenosyl-L-methionine</name>
        <dbReference type="ChEBI" id="CHEBI:59789"/>
    </ligand>
</feature>
<reference evidence="16" key="1">
    <citation type="submission" date="2023-01" db="EMBL/GenBank/DDBJ databases">
        <title>Biogeochemical cycle of methane in antarctic sediments.</title>
        <authorList>
            <person name="Roldan D.M."/>
            <person name="Menes R.J."/>
        </authorList>
    </citation>
    <scope>NUCLEOTIDE SEQUENCE [LARGE SCALE GENOMIC DNA]</scope>
    <source>
        <strain evidence="16">K-2018 MAG008</strain>
    </source>
</reference>
<dbReference type="SFLD" id="SFLDF00275">
    <property type="entry name" value="adenosine_C2_methyltransferase"/>
    <property type="match status" value="1"/>
</dbReference>
<comment type="catalytic activity">
    <reaction evidence="14">
        <text>adenosine(2503) in 23S rRNA + 2 reduced [2Fe-2S]-[ferredoxin] + 2 S-adenosyl-L-methionine = 2-methyladenosine(2503) in 23S rRNA + 5'-deoxyadenosine + L-methionine + 2 oxidized [2Fe-2S]-[ferredoxin] + S-adenosyl-L-homocysteine</text>
        <dbReference type="Rhea" id="RHEA:42916"/>
        <dbReference type="Rhea" id="RHEA-COMP:10000"/>
        <dbReference type="Rhea" id="RHEA-COMP:10001"/>
        <dbReference type="Rhea" id="RHEA-COMP:10152"/>
        <dbReference type="Rhea" id="RHEA-COMP:10282"/>
        <dbReference type="ChEBI" id="CHEBI:17319"/>
        <dbReference type="ChEBI" id="CHEBI:33737"/>
        <dbReference type="ChEBI" id="CHEBI:33738"/>
        <dbReference type="ChEBI" id="CHEBI:57844"/>
        <dbReference type="ChEBI" id="CHEBI:57856"/>
        <dbReference type="ChEBI" id="CHEBI:59789"/>
        <dbReference type="ChEBI" id="CHEBI:74411"/>
        <dbReference type="ChEBI" id="CHEBI:74497"/>
        <dbReference type="EC" id="2.1.1.192"/>
    </reaction>
</comment>
<feature type="binding site" evidence="14">
    <location>
        <position position="121"/>
    </location>
    <ligand>
        <name>[4Fe-4S] cluster</name>
        <dbReference type="ChEBI" id="CHEBI:49883"/>
        <note>4Fe-4S-S-AdoMet</note>
    </ligand>
</feature>
<dbReference type="PANTHER" id="PTHR30544:SF5">
    <property type="entry name" value="RADICAL SAM CORE DOMAIN-CONTAINING PROTEIN"/>
    <property type="match status" value="1"/>
</dbReference>
<dbReference type="GO" id="GO:0002935">
    <property type="term" value="F:tRNA (adenine(37)-C2)-methyltransferase activity"/>
    <property type="evidence" value="ECO:0007669"/>
    <property type="project" value="UniProtKB-UniRule"/>
</dbReference>
<evidence type="ECO:0000256" key="14">
    <source>
        <dbReference type="HAMAP-Rule" id="MF_01849"/>
    </source>
</evidence>
<dbReference type="InterPro" id="IPR007197">
    <property type="entry name" value="rSAM"/>
</dbReference>
<comment type="caution">
    <text evidence="16">The sequence shown here is derived from an EMBL/GenBank/DDBJ whole genome shotgun (WGS) entry which is preliminary data.</text>
</comment>
<comment type="catalytic activity">
    <reaction evidence="14">
        <text>adenosine(37) in tRNA + 2 reduced [2Fe-2S]-[ferredoxin] + 2 S-adenosyl-L-methionine = 2-methyladenosine(37) in tRNA + 5'-deoxyadenosine + L-methionine + 2 oxidized [2Fe-2S]-[ferredoxin] + S-adenosyl-L-homocysteine</text>
        <dbReference type="Rhea" id="RHEA:43332"/>
        <dbReference type="Rhea" id="RHEA-COMP:10000"/>
        <dbReference type="Rhea" id="RHEA-COMP:10001"/>
        <dbReference type="Rhea" id="RHEA-COMP:10162"/>
        <dbReference type="Rhea" id="RHEA-COMP:10485"/>
        <dbReference type="ChEBI" id="CHEBI:17319"/>
        <dbReference type="ChEBI" id="CHEBI:33737"/>
        <dbReference type="ChEBI" id="CHEBI:33738"/>
        <dbReference type="ChEBI" id="CHEBI:57844"/>
        <dbReference type="ChEBI" id="CHEBI:57856"/>
        <dbReference type="ChEBI" id="CHEBI:59789"/>
        <dbReference type="ChEBI" id="CHEBI:74411"/>
        <dbReference type="ChEBI" id="CHEBI:74497"/>
        <dbReference type="EC" id="2.1.1.192"/>
    </reaction>
</comment>
<keyword evidence="6 14" id="KW-0489">Methyltransferase</keyword>
<dbReference type="Proteomes" id="UP001160519">
    <property type="component" value="Unassembled WGS sequence"/>
</dbReference>
<keyword evidence="3 14" id="KW-0004">4Fe-4S</keyword>
<dbReference type="InterPro" id="IPR004383">
    <property type="entry name" value="rRNA_lsu_MTrfase_RlmN/Cfr"/>
</dbReference>
<dbReference type="PANTHER" id="PTHR30544">
    <property type="entry name" value="23S RRNA METHYLTRANSFERASE"/>
    <property type="match status" value="1"/>
</dbReference>
<feature type="active site" description="S-methylcysteine intermediate" evidence="14">
    <location>
        <position position="344"/>
    </location>
</feature>
<sequence length="372" mass="41246">MKSVLEPVNTKTINLLDFDRKGLAAFFVGLGEKPFRATQLLKWIYQEGVEDFELMTNLSKSLRTYLSENCYIATPEIVLEKIATDGTRKWMVQTHCGNRIETVFIPEEGRGTLCVSSQIGCALACTFCSTAQQGFNRNLSTSEIIGQLIVAQKRLGAEKRITNVVMMGMGEPLLNFNNAVAAMNLMMDDFTFGLSKRRVTVSTSGVVPAMYRLTQECDVSLAVSLHAVTDELRDELVPINKKYPLKELMEACRDNAKIAPRRTVTFEYVMLDGINDSLQDARGLIKLLKTVPSKVNLIPFNPFPSSSYRCSNSETINRFKTLLTDAGIITTVRKTRGEDIDAACGQLVGQVQDKSRRHLKLHAAGSERAGAA</sequence>
<dbReference type="InterPro" id="IPR048641">
    <property type="entry name" value="RlmN_N"/>
</dbReference>
<comment type="function">
    <text evidence="14">Specifically methylates position 2 of adenine 2503 in 23S rRNA and position 2 of adenine 37 in tRNAs. m2A2503 modification seems to play a crucial role in the proofreading step occurring at the peptidyl transferase center and thus would serve to optimize ribosomal fidelity.</text>
</comment>
<keyword evidence="10 14" id="KW-0479">Metal-binding</keyword>
<name>A0AA43Q3D7_9GAMM</name>
<evidence type="ECO:0000256" key="8">
    <source>
        <dbReference type="ARBA" id="ARBA00022691"/>
    </source>
</evidence>
<dbReference type="GO" id="GO:0051539">
    <property type="term" value="F:4 iron, 4 sulfur cluster binding"/>
    <property type="evidence" value="ECO:0007669"/>
    <property type="project" value="UniProtKB-UniRule"/>
</dbReference>
<dbReference type="SFLD" id="SFLDG01062">
    <property type="entry name" value="methyltransferase_(Class_A)"/>
    <property type="match status" value="1"/>
</dbReference>
<dbReference type="PROSITE" id="PS51918">
    <property type="entry name" value="RADICAL_SAM"/>
    <property type="match status" value="1"/>
</dbReference>
<dbReference type="EMBL" id="JAQSDF010000019">
    <property type="protein sequence ID" value="MDI1231018.1"/>
    <property type="molecule type" value="Genomic_DNA"/>
</dbReference>
<feature type="binding site" evidence="14">
    <location>
        <position position="202"/>
    </location>
    <ligand>
        <name>S-adenosyl-L-methionine</name>
        <dbReference type="ChEBI" id="CHEBI:59789"/>
    </ligand>
</feature>
<evidence type="ECO:0000256" key="5">
    <source>
        <dbReference type="ARBA" id="ARBA00022552"/>
    </source>
</evidence>
<dbReference type="CDD" id="cd01335">
    <property type="entry name" value="Radical_SAM"/>
    <property type="match status" value="1"/>
</dbReference>
<dbReference type="EC" id="2.1.1.192" evidence="14"/>
<comment type="cofactor">
    <cofactor evidence="14">
        <name>[4Fe-4S] cluster</name>
        <dbReference type="ChEBI" id="CHEBI:49883"/>
    </cofactor>
    <text evidence="14">Binds 1 [4Fe-4S] cluster. The cluster is coordinated with 3 cysteines and an exchangeable S-adenosyl-L-methionine.</text>
</comment>
<dbReference type="InterPro" id="IPR040072">
    <property type="entry name" value="Methyltransferase_A"/>
</dbReference>
<evidence type="ECO:0000256" key="7">
    <source>
        <dbReference type="ARBA" id="ARBA00022679"/>
    </source>
</evidence>
<comment type="subcellular location">
    <subcellularLocation>
        <location evidence="1 14">Cytoplasm</location>
    </subcellularLocation>
</comment>
<feature type="binding site" evidence="14">
    <location>
        <position position="128"/>
    </location>
    <ligand>
        <name>[4Fe-4S] cluster</name>
        <dbReference type="ChEBI" id="CHEBI:49883"/>
        <note>4Fe-4S-S-AdoMet</note>
    </ligand>
</feature>
<keyword evidence="5 14" id="KW-0698">rRNA processing</keyword>
<dbReference type="FunFam" id="1.10.150.530:FF:000003">
    <property type="entry name" value="Dual-specificity RNA methyltransferase RlmN"/>
    <property type="match status" value="1"/>
</dbReference>
<dbReference type="FunFam" id="3.20.20.70:FF:000008">
    <property type="entry name" value="Dual-specificity RNA methyltransferase RlmN"/>
    <property type="match status" value="1"/>
</dbReference>
<evidence type="ECO:0000256" key="11">
    <source>
        <dbReference type="ARBA" id="ARBA00023004"/>
    </source>
</evidence>
<proteinExistence type="inferred from homology"/>
<dbReference type="GO" id="GO:0070040">
    <property type="term" value="F:rRNA (adenine(2503)-C2-)-methyltransferase activity"/>
    <property type="evidence" value="ECO:0007669"/>
    <property type="project" value="UniProtKB-UniRule"/>
</dbReference>
<dbReference type="GO" id="GO:0000049">
    <property type="term" value="F:tRNA binding"/>
    <property type="evidence" value="ECO:0007669"/>
    <property type="project" value="UniProtKB-UniRule"/>
</dbReference>
<evidence type="ECO:0000313" key="16">
    <source>
        <dbReference type="EMBL" id="MDI1231018.1"/>
    </source>
</evidence>
<protein>
    <recommendedName>
        <fullName evidence="14">Dual-specificity RNA methyltransferase RlmN</fullName>
        <ecNumber evidence="14">2.1.1.192</ecNumber>
    </recommendedName>
    <alternativeName>
        <fullName evidence="14">23S rRNA (adenine(2503)-C(2))-methyltransferase</fullName>
    </alternativeName>
    <alternativeName>
        <fullName evidence="14">23S rRNA m2A2503 methyltransferase</fullName>
    </alternativeName>
    <alternativeName>
        <fullName evidence="14">Ribosomal RNA large subunit methyltransferase N</fullName>
    </alternativeName>
    <alternativeName>
        <fullName evidence="14">tRNA (adenine(37)-C(2))-methyltransferase</fullName>
    </alternativeName>
    <alternativeName>
        <fullName evidence="14">tRNA m2A37 methyltransferase</fullName>
    </alternativeName>
</protein>
<organism evidence="16 17">
    <name type="scientific">Candidatus Methylobacter titanis</name>
    <dbReference type="NCBI Taxonomy" id="3053457"/>
    <lineage>
        <taxon>Bacteria</taxon>
        <taxon>Pseudomonadati</taxon>
        <taxon>Pseudomonadota</taxon>
        <taxon>Gammaproteobacteria</taxon>
        <taxon>Methylococcales</taxon>
        <taxon>Methylococcaceae</taxon>
        <taxon>Methylobacter</taxon>
    </lineage>
</organism>
<evidence type="ECO:0000256" key="2">
    <source>
        <dbReference type="ARBA" id="ARBA00007544"/>
    </source>
</evidence>
<keyword evidence="17" id="KW-1185">Reference proteome</keyword>
<dbReference type="NCBIfam" id="TIGR00048">
    <property type="entry name" value="rRNA_mod_RlmN"/>
    <property type="match status" value="1"/>
</dbReference>
<feature type="binding site" evidence="14">
    <location>
        <position position="125"/>
    </location>
    <ligand>
        <name>[4Fe-4S] cluster</name>
        <dbReference type="ChEBI" id="CHEBI:49883"/>
        <note>4Fe-4S-S-AdoMet</note>
    </ligand>
</feature>
<dbReference type="Pfam" id="PF04055">
    <property type="entry name" value="Radical_SAM"/>
    <property type="match status" value="1"/>
</dbReference>
<dbReference type="GO" id="GO:0030488">
    <property type="term" value="P:tRNA methylation"/>
    <property type="evidence" value="ECO:0007669"/>
    <property type="project" value="UniProtKB-UniRule"/>
</dbReference>
<keyword evidence="8 14" id="KW-0949">S-adenosyl-L-methionine</keyword>
<dbReference type="HAMAP" id="MF_01849">
    <property type="entry name" value="RNA_methyltr_RlmN"/>
    <property type="match status" value="1"/>
</dbReference>
<evidence type="ECO:0000259" key="15">
    <source>
        <dbReference type="PROSITE" id="PS51918"/>
    </source>
</evidence>
<keyword evidence="12 14" id="KW-0411">Iron-sulfur</keyword>
<keyword evidence="9 14" id="KW-0819">tRNA processing</keyword>
<accession>A0AA43Q3D7</accession>
<dbReference type="Pfam" id="PF21016">
    <property type="entry name" value="RlmN_N"/>
    <property type="match status" value="1"/>
</dbReference>